<dbReference type="InterPro" id="IPR036390">
    <property type="entry name" value="WH_DNA-bd_sf"/>
</dbReference>
<dbReference type="AlphaFoldDB" id="A0A9D1PN15"/>
<evidence type="ECO:0000259" key="4">
    <source>
        <dbReference type="PROSITE" id="PS50949"/>
    </source>
</evidence>
<dbReference type="Pfam" id="PF07729">
    <property type="entry name" value="FCD"/>
    <property type="match status" value="1"/>
</dbReference>
<protein>
    <submittedName>
        <fullName evidence="5">GntR family transcriptional regulator</fullName>
    </submittedName>
</protein>
<gene>
    <name evidence="5" type="ORF">H9895_04820</name>
</gene>
<proteinExistence type="predicted"/>
<dbReference type="GO" id="GO:0003677">
    <property type="term" value="F:DNA binding"/>
    <property type="evidence" value="ECO:0007669"/>
    <property type="project" value="UniProtKB-KW"/>
</dbReference>
<dbReference type="CDD" id="cd07377">
    <property type="entry name" value="WHTH_GntR"/>
    <property type="match status" value="1"/>
</dbReference>
<evidence type="ECO:0000256" key="2">
    <source>
        <dbReference type="ARBA" id="ARBA00023125"/>
    </source>
</evidence>
<evidence type="ECO:0000313" key="6">
    <source>
        <dbReference type="Proteomes" id="UP000823937"/>
    </source>
</evidence>
<evidence type="ECO:0000313" key="5">
    <source>
        <dbReference type="EMBL" id="HIV74389.1"/>
    </source>
</evidence>
<dbReference type="InterPro" id="IPR000524">
    <property type="entry name" value="Tscrpt_reg_HTH_GntR"/>
</dbReference>
<dbReference type="Gene3D" id="1.20.120.530">
    <property type="entry name" value="GntR ligand-binding domain-like"/>
    <property type="match status" value="1"/>
</dbReference>
<keyword evidence="1" id="KW-0805">Transcription regulation</keyword>
<dbReference type="InterPro" id="IPR011711">
    <property type="entry name" value="GntR_C"/>
</dbReference>
<reference evidence="5" key="2">
    <citation type="submission" date="2021-04" db="EMBL/GenBank/DDBJ databases">
        <authorList>
            <person name="Gilroy R."/>
        </authorList>
    </citation>
    <scope>NUCLEOTIDE SEQUENCE</scope>
    <source>
        <strain evidence="5">CHK169-2315</strain>
    </source>
</reference>
<organism evidence="5 6">
    <name type="scientific">Candidatus Pseudogracilibacillus intestinigallinarum</name>
    <dbReference type="NCBI Taxonomy" id="2838742"/>
    <lineage>
        <taxon>Bacteria</taxon>
        <taxon>Bacillati</taxon>
        <taxon>Bacillota</taxon>
        <taxon>Bacilli</taxon>
        <taxon>Bacillales</taxon>
        <taxon>Bacillaceae</taxon>
        <taxon>Pseudogracilibacillus</taxon>
    </lineage>
</organism>
<name>A0A9D1PN15_9BACI</name>
<dbReference type="GO" id="GO:0003700">
    <property type="term" value="F:DNA-binding transcription factor activity"/>
    <property type="evidence" value="ECO:0007669"/>
    <property type="project" value="InterPro"/>
</dbReference>
<reference evidence="5" key="1">
    <citation type="journal article" date="2021" name="PeerJ">
        <title>Extensive microbial diversity within the chicken gut microbiome revealed by metagenomics and culture.</title>
        <authorList>
            <person name="Gilroy R."/>
            <person name="Ravi A."/>
            <person name="Getino M."/>
            <person name="Pursley I."/>
            <person name="Horton D.L."/>
            <person name="Alikhan N.F."/>
            <person name="Baker D."/>
            <person name="Gharbi K."/>
            <person name="Hall N."/>
            <person name="Watson M."/>
            <person name="Adriaenssens E.M."/>
            <person name="Foster-Nyarko E."/>
            <person name="Jarju S."/>
            <person name="Secka A."/>
            <person name="Antonio M."/>
            <person name="Oren A."/>
            <person name="Chaudhuri R.R."/>
            <person name="La Ragione R."/>
            <person name="Hildebrand F."/>
            <person name="Pallen M.J."/>
        </authorList>
    </citation>
    <scope>NUCLEOTIDE SEQUENCE</scope>
    <source>
        <strain evidence="5">CHK169-2315</strain>
    </source>
</reference>
<keyword evidence="3" id="KW-0804">Transcription</keyword>
<evidence type="ECO:0000256" key="3">
    <source>
        <dbReference type="ARBA" id="ARBA00023163"/>
    </source>
</evidence>
<keyword evidence="2" id="KW-0238">DNA-binding</keyword>
<comment type="caution">
    <text evidence="5">The sequence shown here is derived from an EMBL/GenBank/DDBJ whole genome shotgun (WGS) entry which is preliminary data.</text>
</comment>
<dbReference type="SUPFAM" id="SSF48008">
    <property type="entry name" value="GntR ligand-binding domain-like"/>
    <property type="match status" value="1"/>
</dbReference>
<dbReference type="Gene3D" id="1.10.10.10">
    <property type="entry name" value="Winged helix-like DNA-binding domain superfamily/Winged helix DNA-binding domain"/>
    <property type="match status" value="1"/>
</dbReference>
<dbReference type="PANTHER" id="PTHR43537:SF24">
    <property type="entry name" value="GLUCONATE OPERON TRANSCRIPTIONAL REPRESSOR"/>
    <property type="match status" value="1"/>
</dbReference>
<dbReference type="InterPro" id="IPR008920">
    <property type="entry name" value="TF_FadR/GntR_C"/>
</dbReference>
<sequence length="218" mass="25398">MINKKKLNKRQYAYQVIRSRIIDGQYVPGQRIVIDQIAKEVNSSHIPVREAIHQLESEQLIEYKPNIGAVVKGINNQVYIETLEVLAVLEGYATALSAAHIDQSGIDELVRINDQMEQCLKNYELDKIGIYNREFHFSIYDYCPNQFLIANIQEMWQRLDVVRNTGFTFFPKRTPHSIEEHNQIISYFQNGADFSTIENYTRNHKLNTLEAFKQTNEA</sequence>
<dbReference type="PANTHER" id="PTHR43537">
    <property type="entry name" value="TRANSCRIPTIONAL REGULATOR, GNTR FAMILY"/>
    <property type="match status" value="1"/>
</dbReference>
<dbReference type="Pfam" id="PF00392">
    <property type="entry name" value="GntR"/>
    <property type="match status" value="1"/>
</dbReference>
<dbReference type="SMART" id="SM00895">
    <property type="entry name" value="FCD"/>
    <property type="match status" value="1"/>
</dbReference>
<dbReference type="EMBL" id="DXHX01000070">
    <property type="protein sequence ID" value="HIV74389.1"/>
    <property type="molecule type" value="Genomic_DNA"/>
</dbReference>
<feature type="domain" description="HTH gntR-type" evidence="4">
    <location>
        <begin position="7"/>
        <end position="74"/>
    </location>
</feature>
<dbReference type="InterPro" id="IPR036388">
    <property type="entry name" value="WH-like_DNA-bd_sf"/>
</dbReference>
<evidence type="ECO:0000256" key="1">
    <source>
        <dbReference type="ARBA" id="ARBA00023015"/>
    </source>
</evidence>
<accession>A0A9D1PN15</accession>
<dbReference type="Proteomes" id="UP000823937">
    <property type="component" value="Unassembled WGS sequence"/>
</dbReference>
<dbReference type="SMART" id="SM00345">
    <property type="entry name" value="HTH_GNTR"/>
    <property type="match status" value="1"/>
</dbReference>
<dbReference type="PROSITE" id="PS50949">
    <property type="entry name" value="HTH_GNTR"/>
    <property type="match status" value="1"/>
</dbReference>
<dbReference type="SUPFAM" id="SSF46785">
    <property type="entry name" value="Winged helix' DNA-binding domain"/>
    <property type="match status" value="1"/>
</dbReference>